<organism evidence="1 2">
    <name type="scientific">Rangifer tarandus platyrhynchus</name>
    <name type="common">Svalbard reindeer</name>
    <dbReference type="NCBI Taxonomy" id="3082113"/>
    <lineage>
        <taxon>Eukaryota</taxon>
        <taxon>Metazoa</taxon>
        <taxon>Chordata</taxon>
        <taxon>Craniata</taxon>
        <taxon>Vertebrata</taxon>
        <taxon>Euteleostomi</taxon>
        <taxon>Mammalia</taxon>
        <taxon>Eutheria</taxon>
        <taxon>Laurasiatheria</taxon>
        <taxon>Artiodactyla</taxon>
        <taxon>Ruminantia</taxon>
        <taxon>Pecora</taxon>
        <taxon>Cervidae</taxon>
        <taxon>Odocoileinae</taxon>
        <taxon>Rangifer</taxon>
    </lineage>
</organism>
<gene>
    <name evidence="1" type="ORF">MRATA1EN3_LOCUS16123</name>
</gene>
<protein>
    <submittedName>
        <fullName evidence="1">Uncharacterized protein</fullName>
    </submittedName>
</protein>
<evidence type="ECO:0000313" key="2">
    <source>
        <dbReference type="Proteomes" id="UP001162501"/>
    </source>
</evidence>
<dbReference type="EMBL" id="OX596112">
    <property type="protein sequence ID" value="CAI9704910.1"/>
    <property type="molecule type" value="Genomic_DNA"/>
</dbReference>
<dbReference type="Proteomes" id="UP001162501">
    <property type="component" value="Chromosome 28"/>
</dbReference>
<sequence length="158" mass="16041">MGSVATPGTPLETPEAQPSTRPSARGAESGGRVVSPDPRASGPKRPSGQKIAQLFCSAGPGSSGLSYHLTSPRLDARKPCGAPSFLGARRGAEEAGKLFPRGPSGDQPLSPGGPGRAAAVSIPLTSLGGTVASTPTEAPLSTQPKRQGQIKKKIKKRR</sequence>
<accession>A0ACB0EW11</accession>
<reference evidence="1" key="1">
    <citation type="submission" date="2023-05" db="EMBL/GenBank/DDBJ databases">
        <authorList>
            <consortium name="ELIXIR-Norway"/>
        </authorList>
    </citation>
    <scope>NUCLEOTIDE SEQUENCE</scope>
</reference>
<evidence type="ECO:0000313" key="1">
    <source>
        <dbReference type="EMBL" id="CAI9704910.1"/>
    </source>
</evidence>
<name>A0ACB0EW11_RANTA</name>
<proteinExistence type="predicted"/>